<keyword evidence="4" id="KW-1185">Reference proteome</keyword>
<dbReference type="EMBL" id="JOJR01000097">
    <property type="protein sequence ID" value="RCN45638.1"/>
    <property type="molecule type" value="Genomic_DNA"/>
</dbReference>
<evidence type="ECO:0000313" key="3">
    <source>
        <dbReference type="EMBL" id="RCN45638.1"/>
    </source>
</evidence>
<keyword evidence="1" id="KW-0812">Transmembrane</keyword>
<proteinExistence type="predicted"/>
<protein>
    <recommendedName>
        <fullName evidence="2">DUF7087 domain-containing protein</fullName>
    </recommendedName>
</protein>
<feature type="domain" description="DUF7087" evidence="2">
    <location>
        <begin position="15"/>
        <end position="65"/>
    </location>
</feature>
<reference evidence="3 4" key="1">
    <citation type="submission" date="2014-10" db="EMBL/GenBank/DDBJ databases">
        <title>Draft genome of the hookworm Ancylostoma caninum.</title>
        <authorList>
            <person name="Mitreva M."/>
        </authorList>
    </citation>
    <scope>NUCLEOTIDE SEQUENCE [LARGE SCALE GENOMIC DNA]</scope>
    <source>
        <strain evidence="3 4">Baltimore</strain>
    </source>
</reference>
<dbReference type="InterPro" id="IPR055514">
    <property type="entry name" value="DUF7087"/>
</dbReference>
<accession>A0A368GPU5</accession>
<dbReference type="AlphaFoldDB" id="A0A368GPU5"/>
<evidence type="ECO:0000256" key="1">
    <source>
        <dbReference type="SAM" id="Phobius"/>
    </source>
</evidence>
<organism evidence="3 4">
    <name type="scientific">Ancylostoma caninum</name>
    <name type="common">Dog hookworm</name>
    <dbReference type="NCBI Taxonomy" id="29170"/>
    <lineage>
        <taxon>Eukaryota</taxon>
        <taxon>Metazoa</taxon>
        <taxon>Ecdysozoa</taxon>
        <taxon>Nematoda</taxon>
        <taxon>Chromadorea</taxon>
        <taxon>Rhabditida</taxon>
        <taxon>Rhabditina</taxon>
        <taxon>Rhabditomorpha</taxon>
        <taxon>Strongyloidea</taxon>
        <taxon>Ancylostomatidae</taxon>
        <taxon>Ancylostomatinae</taxon>
        <taxon>Ancylostoma</taxon>
    </lineage>
</organism>
<gene>
    <name evidence="3" type="ORF">ANCCAN_08377</name>
</gene>
<comment type="caution">
    <text evidence="3">The sequence shown here is derived from an EMBL/GenBank/DDBJ whole genome shotgun (WGS) entry which is preliminary data.</text>
</comment>
<keyword evidence="1" id="KW-0472">Membrane</keyword>
<keyword evidence="1" id="KW-1133">Transmembrane helix</keyword>
<feature type="transmembrane region" description="Helical" evidence="1">
    <location>
        <begin position="17"/>
        <end position="33"/>
    </location>
</feature>
<evidence type="ECO:0000313" key="4">
    <source>
        <dbReference type="Proteomes" id="UP000252519"/>
    </source>
</evidence>
<sequence>MSLQPIYYWEENPSTEVFTPPVLGILVFMIVRLPGGAGRFLWTMSCCGQIGGALLLLAVEFHEVFIKGY</sequence>
<dbReference type="Proteomes" id="UP000252519">
    <property type="component" value="Unassembled WGS sequence"/>
</dbReference>
<name>A0A368GPU5_ANCCA</name>
<dbReference type="Pfam" id="PF23346">
    <property type="entry name" value="DUF7087"/>
    <property type="match status" value="1"/>
</dbReference>
<evidence type="ECO:0000259" key="2">
    <source>
        <dbReference type="Pfam" id="PF23346"/>
    </source>
</evidence>